<dbReference type="EMBL" id="LWHJ01000003">
    <property type="protein sequence ID" value="OAQ43519.1"/>
    <property type="molecule type" value="Genomic_DNA"/>
</dbReference>
<name>A0A179DSW1_9SPHI</name>
<reference evidence="1 2" key="1">
    <citation type="submission" date="2016-04" db="EMBL/GenBank/DDBJ databases">
        <authorList>
            <person name="Evans L.H."/>
            <person name="Alamgir A."/>
            <person name="Owens N."/>
            <person name="Weber N.D."/>
            <person name="Virtaneva K."/>
            <person name="Barbian K."/>
            <person name="Babar A."/>
            <person name="Rosenke K."/>
        </authorList>
    </citation>
    <scope>NUCLEOTIDE SEQUENCE [LARGE SCALE GENOMIC DNA]</scope>
    <source>
        <strain evidence="1 2">CCM 8644</strain>
    </source>
</reference>
<dbReference type="STRING" id="1826909.A5893_17180"/>
<gene>
    <name evidence="1" type="ORF">A5893_17180</name>
</gene>
<sequence length="92" mass="10675">MIDNEHGKNNDNLKIAKSKIRGCFGSEDGEFAGHPADESRAKELRKLAVLNHISLTEMEDIALEYLHEKKYTEKHITEQMKDITKFFKEKLK</sequence>
<evidence type="ECO:0000313" key="1">
    <source>
        <dbReference type="EMBL" id="OAQ43519.1"/>
    </source>
</evidence>
<accession>A0A179DSW1</accession>
<dbReference type="OrthoDB" id="1453554at2"/>
<dbReference type="Proteomes" id="UP000078459">
    <property type="component" value="Unassembled WGS sequence"/>
</dbReference>
<proteinExistence type="predicted"/>
<comment type="caution">
    <text evidence="1">The sequence shown here is derived from an EMBL/GenBank/DDBJ whole genome shotgun (WGS) entry which is preliminary data.</text>
</comment>
<keyword evidence="2" id="KW-1185">Reference proteome</keyword>
<organism evidence="1 2">
    <name type="scientific">Pedobacter psychrophilus</name>
    <dbReference type="NCBI Taxonomy" id="1826909"/>
    <lineage>
        <taxon>Bacteria</taxon>
        <taxon>Pseudomonadati</taxon>
        <taxon>Bacteroidota</taxon>
        <taxon>Sphingobacteriia</taxon>
        <taxon>Sphingobacteriales</taxon>
        <taxon>Sphingobacteriaceae</taxon>
        <taxon>Pedobacter</taxon>
    </lineage>
</organism>
<dbReference type="RefSeq" id="WP_068820537.1">
    <property type="nucleotide sequence ID" value="NZ_LWHJ01000003.1"/>
</dbReference>
<reference evidence="1 2" key="2">
    <citation type="submission" date="2016-06" db="EMBL/GenBank/DDBJ databases">
        <title>Pedobacter psychrophilus sp. nov., isolated from Antarctic fragmentary rock.</title>
        <authorList>
            <person name="Svec P."/>
        </authorList>
    </citation>
    <scope>NUCLEOTIDE SEQUENCE [LARGE SCALE GENOMIC DNA]</scope>
    <source>
        <strain evidence="1 2">CCM 8644</strain>
    </source>
</reference>
<dbReference type="AlphaFoldDB" id="A0A179DSW1"/>
<evidence type="ECO:0000313" key="2">
    <source>
        <dbReference type="Proteomes" id="UP000078459"/>
    </source>
</evidence>
<protein>
    <submittedName>
        <fullName evidence="1">Uncharacterized protein</fullName>
    </submittedName>
</protein>